<dbReference type="InterPro" id="IPR016194">
    <property type="entry name" value="SPOC-like_C_dom_sf"/>
</dbReference>
<dbReference type="EMBL" id="JBHSJF010000005">
    <property type="protein sequence ID" value="MFC5067556.1"/>
    <property type="molecule type" value="Genomic_DNA"/>
</dbReference>
<dbReference type="HAMAP" id="MF_01875">
    <property type="entry name" value="Prokaryotic_Ku"/>
    <property type="match status" value="1"/>
</dbReference>
<dbReference type="Pfam" id="PF02735">
    <property type="entry name" value="Ku"/>
    <property type="match status" value="1"/>
</dbReference>
<dbReference type="PIRSF" id="PIRSF006493">
    <property type="entry name" value="Prok_Ku"/>
    <property type="match status" value="1"/>
</dbReference>
<accession>A0ABV9Z3X9</accession>
<evidence type="ECO:0000256" key="3">
    <source>
        <dbReference type="SAM" id="MobiDB-lite"/>
    </source>
</evidence>
<comment type="subunit">
    <text evidence="2">Homodimer. Interacts with LigD.</text>
</comment>
<dbReference type="SUPFAM" id="SSF100939">
    <property type="entry name" value="SPOC domain-like"/>
    <property type="match status" value="1"/>
</dbReference>
<dbReference type="InterPro" id="IPR009187">
    <property type="entry name" value="Prok_Ku"/>
</dbReference>
<comment type="similarity">
    <text evidence="2">Belongs to the prokaryotic Ku family.</text>
</comment>
<dbReference type="SMART" id="SM00559">
    <property type="entry name" value="Ku78"/>
    <property type="match status" value="1"/>
</dbReference>
<sequence length="302" mass="34192">MAPRASWKGYLKLSLVSCAVALYPANTASERISFHTLNRATGNRLKQQMIDADTEEVVDREDRVKGYEFSKGHYVTVEDEDLEKVQIESTHTIDIEQFVPEHEVDPVYLDASHYLAPDDKVAEEAFAVIREAMAREKVVGIGRLVLQRRERIVLLQPRGKGILLTNIRYKYEVRDDDTYFGDIRKIDIPEDMLDLATHIISKKKGHFDPEKFEDRYENALIEMLNAKQQGKTIEAPKQAKQSNVVNLMDALRRSIESEKGGRAAEEEPAAEEKPQRRPAAKSAKRGSASKSAEKPTKKRAAG</sequence>
<evidence type="ECO:0000313" key="6">
    <source>
        <dbReference type="Proteomes" id="UP001595796"/>
    </source>
</evidence>
<name>A0ABV9Z3X9_9HYPH</name>
<dbReference type="PANTHER" id="PTHR41251:SF1">
    <property type="entry name" value="NON-HOMOLOGOUS END JOINING PROTEIN KU"/>
    <property type="match status" value="1"/>
</dbReference>
<comment type="caution">
    <text evidence="5">The sequence shown here is derived from an EMBL/GenBank/DDBJ whole genome shotgun (WGS) entry which is preliminary data.</text>
</comment>
<keyword evidence="2" id="KW-0227">DNA damage</keyword>
<evidence type="ECO:0000313" key="5">
    <source>
        <dbReference type="EMBL" id="MFC5067556.1"/>
    </source>
</evidence>
<dbReference type="NCBIfam" id="TIGR02772">
    <property type="entry name" value="Ku_bact"/>
    <property type="match status" value="1"/>
</dbReference>
<organism evidence="5 6">
    <name type="scientific">Flaviflagellibacter deserti</name>
    <dbReference type="NCBI Taxonomy" id="2267266"/>
    <lineage>
        <taxon>Bacteria</taxon>
        <taxon>Pseudomonadati</taxon>
        <taxon>Pseudomonadota</taxon>
        <taxon>Alphaproteobacteria</taxon>
        <taxon>Hyphomicrobiales</taxon>
        <taxon>Flaviflagellibacter</taxon>
    </lineage>
</organism>
<evidence type="ECO:0000256" key="2">
    <source>
        <dbReference type="HAMAP-Rule" id="MF_01875"/>
    </source>
</evidence>
<dbReference type="CDD" id="cd00789">
    <property type="entry name" value="KU_like"/>
    <property type="match status" value="1"/>
</dbReference>
<dbReference type="RefSeq" id="WP_114957044.1">
    <property type="nucleotide sequence ID" value="NZ_JBHSJF010000005.1"/>
</dbReference>
<feature type="compositionally biased region" description="Basic and acidic residues" evidence="3">
    <location>
        <begin position="253"/>
        <end position="275"/>
    </location>
</feature>
<dbReference type="Proteomes" id="UP001595796">
    <property type="component" value="Unassembled WGS sequence"/>
</dbReference>
<feature type="region of interest" description="Disordered" evidence="3">
    <location>
        <begin position="253"/>
        <end position="302"/>
    </location>
</feature>
<evidence type="ECO:0000256" key="1">
    <source>
        <dbReference type="ARBA" id="ARBA00023125"/>
    </source>
</evidence>
<keyword evidence="2" id="KW-0233">DNA recombination</keyword>
<reference evidence="6" key="1">
    <citation type="journal article" date="2019" name="Int. J. Syst. Evol. Microbiol.">
        <title>The Global Catalogue of Microorganisms (GCM) 10K type strain sequencing project: providing services to taxonomists for standard genome sequencing and annotation.</title>
        <authorList>
            <consortium name="The Broad Institute Genomics Platform"/>
            <consortium name="The Broad Institute Genome Sequencing Center for Infectious Disease"/>
            <person name="Wu L."/>
            <person name="Ma J."/>
        </authorList>
    </citation>
    <scope>NUCLEOTIDE SEQUENCE [LARGE SCALE GENOMIC DNA]</scope>
    <source>
        <strain evidence="6">CGMCC 1.16444</strain>
    </source>
</reference>
<gene>
    <name evidence="2" type="primary">ku</name>
    <name evidence="5" type="ORF">ACFPFW_05945</name>
</gene>
<keyword evidence="6" id="KW-1185">Reference proteome</keyword>
<feature type="domain" description="Ku" evidence="4">
    <location>
        <begin position="55"/>
        <end position="184"/>
    </location>
</feature>
<dbReference type="Gene3D" id="2.40.290.10">
    <property type="match status" value="1"/>
</dbReference>
<keyword evidence="2" id="KW-0234">DNA repair</keyword>
<dbReference type="InterPro" id="IPR006164">
    <property type="entry name" value="DNA_bd_Ku70/Ku80"/>
</dbReference>
<evidence type="ECO:0000259" key="4">
    <source>
        <dbReference type="SMART" id="SM00559"/>
    </source>
</evidence>
<keyword evidence="1 2" id="KW-0238">DNA-binding</keyword>
<protein>
    <recommendedName>
        <fullName evidence="2">Non-homologous end joining protein Ku</fullName>
    </recommendedName>
</protein>
<comment type="function">
    <text evidence="2">With LigD forms a non-homologous end joining (NHEJ) DNA repair enzyme, which repairs dsDNA breaks with reduced fidelity. Binds linear dsDNA with 5'- and 3'- overhangs but not closed circular dsDNA nor ssDNA. Recruits and stimulates the ligase activity of LigD.</text>
</comment>
<proteinExistence type="inferred from homology"/>
<dbReference type="PANTHER" id="PTHR41251">
    <property type="entry name" value="NON-HOMOLOGOUS END JOINING PROTEIN KU"/>
    <property type="match status" value="1"/>
</dbReference>